<organism evidence="1 2">
    <name type="scientific">Thelohanellus kitauei</name>
    <name type="common">Myxosporean</name>
    <dbReference type="NCBI Taxonomy" id="669202"/>
    <lineage>
        <taxon>Eukaryota</taxon>
        <taxon>Metazoa</taxon>
        <taxon>Cnidaria</taxon>
        <taxon>Myxozoa</taxon>
        <taxon>Myxosporea</taxon>
        <taxon>Bivalvulida</taxon>
        <taxon>Platysporina</taxon>
        <taxon>Myxobolidae</taxon>
        <taxon>Thelohanellus</taxon>
    </lineage>
</organism>
<reference evidence="1 2" key="1">
    <citation type="journal article" date="2014" name="Genome Biol. Evol.">
        <title>The genome of the myxosporean Thelohanellus kitauei shows adaptations to nutrient acquisition within its fish host.</title>
        <authorList>
            <person name="Yang Y."/>
            <person name="Xiong J."/>
            <person name="Zhou Z."/>
            <person name="Huo F."/>
            <person name="Miao W."/>
            <person name="Ran C."/>
            <person name="Liu Y."/>
            <person name="Zhang J."/>
            <person name="Feng J."/>
            <person name="Wang M."/>
            <person name="Wang M."/>
            <person name="Wang L."/>
            <person name="Yao B."/>
        </authorList>
    </citation>
    <scope>NUCLEOTIDE SEQUENCE [LARGE SCALE GENOMIC DNA]</scope>
    <source>
        <strain evidence="1">Wuqing</strain>
    </source>
</reference>
<gene>
    <name evidence="1" type="ORF">RF11_11302</name>
</gene>
<comment type="caution">
    <text evidence="1">The sequence shown here is derived from an EMBL/GenBank/DDBJ whole genome shotgun (WGS) entry which is preliminary data.</text>
</comment>
<accession>A0A0C2IWG5</accession>
<protein>
    <submittedName>
        <fullName evidence="1">Uncharacterized protein</fullName>
    </submittedName>
</protein>
<name>A0A0C2IWG5_THEKT</name>
<dbReference type="Proteomes" id="UP000031668">
    <property type="component" value="Unassembled WGS sequence"/>
</dbReference>
<evidence type="ECO:0000313" key="2">
    <source>
        <dbReference type="Proteomes" id="UP000031668"/>
    </source>
</evidence>
<dbReference type="AlphaFoldDB" id="A0A0C2IWG5"/>
<keyword evidence="2" id="KW-1185">Reference proteome</keyword>
<dbReference type="EMBL" id="JWZT01005374">
    <property type="protein sequence ID" value="KII61217.1"/>
    <property type="molecule type" value="Genomic_DNA"/>
</dbReference>
<proteinExistence type="predicted"/>
<sequence length="259" mass="30264">MNLTLTIRSDAWNKLIDVHQVEYDLQITNCTRIVRPLVVETNIHPDIRCVFVTFIDRKLVIKYQMRIPQHVDVYPSVLVQLEVFDLSVKSSPMIMNLSLGGWRIECPISNSKTNYNPKIIYDNNGNDVSIHITIYDSVNNYQEMAMIGIINNKTYYHHKGSIDRTNIEFIPYHQDLSADIHDTSIRSYHVIPLVPFSVSRVDCYIVSTASYLINYTYDNSKIKSFMMSPKKVGKEYDVFSYTKMDDNYIEQCEQYLMKK</sequence>
<evidence type="ECO:0000313" key="1">
    <source>
        <dbReference type="EMBL" id="KII61217.1"/>
    </source>
</evidence>